<reference evidence="2 3" key="1">
    <citation type="submission" date="2024-06" db="EMBL/GenBank/DDBJ databases">
        <title>A chromosome level genome sequence of Diviner's sage (Salvia divinorum).</title>
        <authorList>
            <person name="Ford S.A."/>
            <person name="Ro D.-K."/>
            <person name="Ness R.W."/>
            <person name="Phillips M.A."/>
        </authorList>
    </citation>
    <scope>NUCLEOTIDE SEQUENCE [LARGE SCALE GENOMIC DNA]</scope>
    <source>
        <strain evidence="2">SAF-2024a</strain>
        <tissue evidence="2">Leaf</tissue>
    </source>
</reference>
<dbReference type="Proteomes" id="UP001567538">
    <property type="component" value="Unassembled WGS sequence"/>
</dbReference>
<dbReference type="AlphaFoldDB" id="A0ABD1G9A7"/>
<gene>
    <name evidence="2" type="ORF">AAHA92_25027</name>
</gene>
<organism evidence="2 3">
    <name type="scientific">Salvia divinorum</name>
    <name type="common">Maria pastora</name>
    <name type="synonym">Diviner's sage</name>
    <dbReference type="NCBI Taxonomy" id="28513"/>
    <lineage>
        <taxon>Eukaryota</taxon>
        <taxon>Viridiplantae</taxon>
        <taxon>Streptophyta</taxon>
        <taxon>Embryophyta</taxon>
        <taxon>Tracheophyta</taxon>
        <taxon>Spermatophyta</taxon>
        <taxon>Magnoliopsida</taxon>
        <taxon>eudicotyledons</taxon>
        <taxon>Gunneridae</taxon>
        <taxon>Pentapetalae</taxon>
        <taxon>asterids</taxon>
        <taxon>lamiids</taxon>
        <taxon>Lamiales</taxon>
        <taxon>Lamiaceae</taxon>
        <taxon>Nepetoideae</taxon>
        <taxon>Mentheae</taxon>
        <taxon>Salviinae</taxon>
        <taxon>Salvia</taxon>
        <taxon>Salvia subgen. Calosphace</taxon>
    </lineage>
</organism>
<accession>A0ABD1G9A7</accession>
<feature type="region of interest" description="Disordered" evidence="1">
    <location>
        <begin position="49"/>
        <end position="84"/>
    </location>
</feature>
<sequence length="93" mass="10779">MVACCNCSIQQKFELREIGNFVLPTYHKFFQVKRLELYGRNVSRRRLDRVGEQQPVHELPLSQTGGNSGAKRRTAVEETDRDSGDLEFFFNGR</sequence>
<name>A0ABD1G9A7_SALDI</name>
<comment type="caution">
    <text evidence="2">The sequence shown here is derived from an EMBL/GenBank/DDBJ whole genome shotgun (WGS) entry which is preliminary data.</text>
</comment>
<dbReference type="EMBL" id="JBEAFC010000009">
    <property type="protein sequence ID" value="KAL1540715.1"/>
    <property type="molecule type" value="Genomic_DNA"/>
</dbReference>
<protein>
    <submittedName>
        <fullName evidence="2">Uncharacterized protein</fullName>
    </submittedName>
</protein>
<feature type="compositionally biased region" description="Basic and acidic residues" evidence="1">
    <location>
        <begin position="74"/>
        <end position="84"/>
    </location>
</feature>
<proteinExistence type="predicted"/>
<evidence type="ECO:0000313" key="2">
    <source>
        <dbReference type="EMBL" id="KAL1540715.1"/>
    </source>
</evidence>
<evidence type="ECO:0000313" key="3">
    <source>
        <dbReference type="Proteomes" id="UP001567538"/>
    </source>
</evidence>
<keyword evidence="3" id="KW-1185">Reference proteome</keyword>
<evidence type="ECO:0000256" key="1">
    <source>
        <dbReference type="SAM" id="MobiDB-lite"/>
    </source>
</evidence>